<name>A0A2I2EYP4_ASPCN</name>
<sequence>MEITPVISFAGYFLHFPSSTSSTGWSLVLMPSFYPGSYVWFLFWFLCRISVTRVIKLITGVFLARTRSVQIRYTSIQ</sequence>
<proteinExistence type="predicted"/>
<dbReference type="AlphaFoldDB" id="A0A2I2EYP4"/>
<accession>A0A2I2EYP4</accession>
<evidence type="ECO:0000313" key="1">
    <source>
        <dbReference type="EMBL" id="PLB33492.1"/>
    </source>
</evidence>
<keyword evidence="2" id="KW-1185">Reference proteome</keyword>
<gene>
    <name evidence="1" type="ORF">BDW47DRAFT_113848</name>
</gene>
<dbReference type="GeneID" id="36521678"/>
<reference evidence="1 2" key="1">
    <citation type="submission" date="2017-12" db="EMBL/GenBank/DDBJ databases">
        <authorList>
            <consortium name="DOE Joint Genome Institute"/>
            <person name="Haridas S."/>
            <person name="Kjaerbolling I."/>
            <person name="Vesth T.C."/>
            <person name="Frisvad J.C."/>
            <person name="Nybo J.L."/>
            <person name="Theobald S."/>
            <person name="Kuo A."/>
            <person name="Bowyer P."/>
            <person name="Matsuda Y."/>
            <person name="Mondo S."/>
            <person name="Lyhne E.K."/>
            <person name="Kogle M.E."/>
            <person name="Clum A."/>
            <person name="Lipzen A."/>
            <person name="Salamov A."/>
            <person name="Ngan C.Y."/>
            <person name="Daum C."/>
            <person name="Chiniquy J."/>
            <person name="Barry K."/>
            <person name="LaButti K."/>
            <person name="Simmons B.A."/>
            <person name="Magnuson J.K."/>
            <person name="Mortensen U.H."/>
            <person name="Larsen T.O."/>
            <person name="Grigoriev I.V."/>
            <person name="Baker S.E."/>
            <person name="Andersen M.R."/>
            <person name="Nordberg H.P."/>
            <person name="Cantor M.N."/>
            <person name="Hua S.X."/>
        </authorList>
    </citation>
    <scope>NUCLEOTIDE SEQUENCE [LARGE SCALE GENOMIC DNA]</scope>
    <source>
        <strain evidence="1 2">CBS 102.13</strain>
    </source>
</reference>
<protein>
    <submittedName>
        <fullName evidence="1">Uncharacterized protein</fullName>
    </submittedName>
</protein>
<organism evidence="1 2">
    <name type="scientific">Aspergillus candidus</name>
    <dbReference type="NCBI Taxonomy" id="41067"/>
    <lineage>
        <taxon>Eukaryota</taxon>
        <taxon>Fungi</taxon>
        <taxon>Dikarya</taxon>
        <taxon>Ascomycota</taxon>
        <taxon>Pezizomycotina</taxon>
        <taxon>Eurotiomycetes</taxon>
        <taxon>Eurotiomycetidae</taxon>
        <taxon>Eurotiales</taxon>
        <taxon>Aspergillaceae</taxon>
        <taxon>Aspergillus</taxon>
        <taxon>Aspergillus subgen. Circumdati</taxon>
    </lineage>
</organism>
<evidence type="ECO:0000313" key="2">
    <source>
        <dbReference type="Proteomes" id="UP000234585"/>
    </source>
</evidence>
<dbReference type="RefSeq" id="XP_024667504.1">
    <property type="nucleotide sequence ID" value="XM_024814518.1"/>
</dbReference>
<dbReference type="Proteomes" id="UP000234585">
    <property type="component" value="Unassembled WGS sequence"/>
</dbReference>
<dbReference type="EMBL" id="KZ559205">
    <property type="protein sequence ID" value="PLB33492.1"/>
    <property type="molecule type" value="Genomic_DNA"/>
</dbReference>